<feature type="transmembrane region" description="Helical" evidence="7">
    <location>
        <begin position="56"/>
        <end position="77"/>
    </location>
</feature>
<comment type="caution">
    <text evidence="9">The sequence shown here is derived from an EMBL/GenBank/DDBJ whole genome shotgun (WGS) entry which is preliminary data.</text>
</comment>
<comment type="similarity">
    <text evidence="6">Belongs to the YccS/YhfK family.</text>
</comment>
<dbReference type="Proteomes" id="UP001203423">
    <property type="component" value="Unassembled WGS sequence"/>
</dbReference>
<evidence type="ECO:0000256" key="5">
    <source>
        <dbReference type="ARBA" id="ARBA00023136"/>
    </source>
</evidence>
<evidence type="ECO:0000259" key="8">
    <source>
        <dbReference type="Pfam" id="PF13515"/>
    </source>
</evidence>
<gene>
    <name evidence="9" type="ORF">L2764_09090</name>
</gene>
<keyword evidence="4 7" id="KW-1133">Transmembrane helix</keyword>
<evidence type="ECO:0000313" key="10">
    <source>
        <dbReference type="Proteomes" id="UP001203423"/>
    </source>
</evidence>
<evidence type="ECO:0000313" key="9">
    <source>
        <dbReference type="EMBL" id="MCL1124627.1"/>
    </source>
</evidence>
<keyword evidence="2" id="KW-1003">Cell membrane</keyword>
<sequence>MHNATRQAIQASIAVIVTLSIADAFSLERGIWATLTAILLVSSTFGESIKKAKERVSMTLVGGLIGTGIVLYLQPVLPEESQVLLATLLFISIGLIVYFLPRSYAWASFFITLFVVFLFSLLTYWNLSLLLVRAYETLIGALVAVVVSGLIFPNRSHVDVQAHYLTMLDQLDGFIDNIFYSVASPNPQYMCQLMDWHHKLYPSWEVLKNKQSFSEFELTFSRSKRQQLQGYQFGFDLLFHYLTNILTLLEKEPSYLCAEFETELAQFQQVIKENTQLLHDLMQGGSIAKQNNDIHSLDAIRLKIRQKIAQLNKDNPFPDYAEVERFYSLIYYLRKVNQLILDLINVAKT</sequence>
<evidence type="ECO:0000256" key="4">
    <source>
        <dbReference type="ARBA" id="ARBA00022989"/>
    </source>
</evidence>
<protein>
    <submittedName>
        <fullName evidence="9">FUSC family protein</fullName>
    </submittedName>
</protein>
<name>A0ABT0LAC0_9GAMM</name>
<feature type="transmembrane region" description="Helical" evidence="7">
    <location>
        <begin position="133"/>
        <end position="152"/>
    </location>
</feature>
<evidence type="ECO:0000256" key="7">
    <source>
        <dbReference type="SAM" id="Phobius"/>
    </source>
</evidence>
<dbReference type="Pfam" id="PF13515">
    <property type="entry name" value="FUSC_2"/>
    <property type="match status" value="1"/>
</dbReference>
<dbReference type="PANTHER" id="PTHR30509">
    <property type="entry name" value="P-HYDROXYBENZOIC ACID EFFLUX PUMP SUBUNIT-RELATED"/>
    <property type="match status" value="1"/>
</dbReference>
<dbReference type="PANTHER" id="PTHR30509:SF9">
    <property type="entry name" value="MULTIDRUG RESISTANCE PROTEIN MDTO"/>
    <property type="match status" value="1"/>
</dbReference>
<keyword evidence="10" id="KW-1185">Reference proteome</keyword>
<comment type="subcellular location">
    <subcellularLocation>
        <location evidence="1">Cell membrane</location>
        <topology evidence="1">Multi-pass membrane protein</topology>
    </subcellularLocation>
</comment>
<organism evidence="9 10">
    <name type="scientific">Shewanella surugensis</name>
    <dbReference type="NCBI Taxonomy" id="212020"/>
    <lineage>
        <taxon>Bacteria</taxon>
        <taxon>Pseudomonadati</taxon>
        <taxon>Pseudomonadota</taxon>
        <taxon>Gammaproteobacteria</taxon>
        <taxon>Alteromonadales</taxon>
        <taxon>Shewanellaceae</taxon>
        <taxon>Shewanella</taxon>
    </lineage>
</organism>
<feature type="transmembrane region" description="Helical" evidence="7">
    <location>
        <begin position="107"/>
        <end position="127"/>
    </location>
</feature>
<dbReference type="EMBL" id="JAKIKS010000027">
    <property type="protein sequence ID" value="MCL1124627.1"/>
    <property type="molecule type" value="Genomic_DNA"/>
</dbReference>
<keyword evidence="3 7" id="KW-0812">Transmembrane</keyword>
<proteinExistence type="inferred from homology"/>
<evidence type="ECO:0000256" key="2">
    <source>
        <dbReference type="ARBA" id="ARBA00022475"/>
    </source>
</evidence>
<dbReference type="RefSeq" id="WP_248939904.1">
    <property type="nucleotide sequence ID" value="NZ_JAKIKS010000027.1"/>
</dbReference>
<reference evidence="9 10" key="1">
    <citation type="submission" date="2022-01" db="EMBL/GenBank/DDBJ databases">
        <title>Whole genome-based taxonomy of the Shewanellaceae.</title>
        <authorList>
            <person name="Martin-Rodriguez A.J."/>
        </authorList>
    </citation>
    <scope>NUCLEOTIDE SEQUENCE [LARGE SCALE GENOMIC DNA]</scope>
    <source>
        <strain evidence="9 10">DSM 17177</strain>
    </source>
</reference>
<dbReference type="InterPro" id="IPR049453">
    <property type="entry name" value="Memb_transporter_dom"/>
</dbReference>
<evidence type="ECO:0000256" key="6">
    <source>
        <dbReference type="ARBA" id="ARBA00043993"/>
    </source>
</evidence>
<evidence type="ECO:0000256" key="1">
    <source>
        <dbReference type="ARBA" id="ARBA00004651"/>
    </source>
</evidence>
<feature type="transmembrane region" description="Helical" evidence="7">
    <location>
        <begin position="83"/>
        <end position="100"/>
    </location>
</feature>
<keyword evidence="5 7" id="KW-0472">Membrane</keyword>
<feature type="domain" description="Integral membrane bound transporter" evidence="8">
    <location>
        <begin position="19"/>
        <end position="147"/>
    </location>
</feature>
<accession>A0ABT0LAC0</accession>
<evidence type="ECO:0000256" key="3">
    <source>
        <dbReference type="ARBA" id="ARBA00022692"/>
    </source>
</evidence>